<gene>
    <name evidence="4" type="ORF">IMZ08_01640</name>
</gene>
<keyword evidence="5" id="KW-1185">Reference proteome</keyword>
<evidence type="ECO:0000313" key="5">
    <source>
        <dbReference type="Proteomes" id="UP001516662"/>
    </source>
</evidence>
<keyword evidence="2" id="KW-0812">Transmembrane</keyword>
<feature type="coiled-coil region" evidence="1">
    <location>
        <begin position="201"/>
        <end position="242"/>
    </location>
</feature>
<feature type="domain" description="YhaN AAA" evidence="3">
    <location>
        <begin position="1"/>
        <end position="204"/>
    </location>
</feature>
<feature type="coiled-coil region" evidence="1">
    <location>
        <begin position="781"/>
        <end position="815"/>
    </location>
</feature>
<dbReference type="PANTHER" id="PTHR41259:SF1">
    <property type="entry name" value="DOUBLE-STRAND BREAK REPAIR RAD50 ATPASE, PUTATIVE-RELATED"/>
    <property type="match status" value="1"/>
</dbReference>
<keyword evidence="2" id="KW-0472">Membrane</keyword>
<evidence type="ECO:0000259" key="3">
    <source>
        <dbReference type="Pfam" id="PF13514"/>
    </source>
</evidence>
<feature type="coiled-coil region" evidence="1">
    <location>
        <begin position="290"/>
        <end position="350"/>
    </location>
</feature>
<dbReference type="InterPro" id="IPR038734">
    <property type="entry name" value="YhaN_AAA"/>
</dbReference>
<evidence type="ECO:0000313" key="4">
    <source>
        <dbReference type="EMBL" id="MBE4906758.1"/>
    </source>
</evidence>
<feature type="transmembrane region" description="Helical" evidence="2">
    <location>
        <begin position="478"/>
        <end position="495"/>
    </location>
</feature>
<organism evidence="4 5">
    <name type="scientific">Litchfieldia luteola</name>
    <dbReference type="NCBI Taxonomy" id="682179"/>
    <lineage>
        <taxon>Bacteria</taxon>
        <taxon>Bacillati</taxon>
        <taxon>Bacillota</taxon>
        <taxon>Bacilli</taxon>
        <taxon>Bacillales</taxon>
        <taxon>Bacillaceae</taxon>
        <taxon>Litchfieldia</taxon>
    </lineage>
</organism>
<dbReference type="Gene3D" id="3.40.50.300">
    <property type="entry name" value="P-loop containing nucleotide triphosphate hydrolases"/>
    <property type="match status" value="2"/>
</dbReference>
<accession>A0ABR9QE42</accession>
<keyword evidence="2" id="KW-1133">Transmembrane helix</keyword>
<feature type="coiled-coil region" evidence="1">
    <location>
        <begin position="401"/>
        <end position="428"/>
    </location>
</feature>
<name>A0ABR9QE42_9BACI</name>
<comment type="caution">
    <text evidence="4">The sequence shown here is derived from an EMBL/GenBank/DDBJ whole genome shotgun (WGS) entry which is preliminary data.</text>
</comment>
<dbReference type="RefSeq" id="WP_193534249.1">
    <property type="nucleotide sequence ID" value="NZ_JADCLJ010000006.1"/>
</dbReference>
<dbReference type="InterPro" id="IPR027417">
    <property type="entry name" value="P-loop_NTPase"/>
</dbReference>
<dbReference type="PANTHER" id="PTHR41259">
    <property type="entry name" value="DOUBLE-STRAND BREAK REPAIR RAD50 ATPASE, PUTATIVE-RELATED"/>
    <property type="match status" value="1"/>
</dbReference>
<reference evidence="4 5" key="1">
    <citation type="submission" date="2020-10" db="EMBL/GenBank/DDBJ databases">
        <title>Bacillus sp. HD4P25, an endophyte from a halophyte.</title>
        <authorList>
            <person name="Sun J.-Q."/>
        </authorList>
    </citation>
    <scope>NUCLEOTIDE SEQUENCE [LARGE SCALE GENOMIC DNA]</scope>
    <source>
        <strain evidence="4 5">YIM 93174</strain>
    </source>
</reference>
<dbReference type="Pfam" id="PF13514">
    <property type="entry name" value="AAA_27"/>
    <property type="match status" value="1"/>
</dbReference>
<feature type="coiled-coil region" evidence="1">
    <location>
        <begin position="637"/>
        <end position="674"/>
    </location>
</feature>
<keyword evidence="1" id="KW-0175">Coiled coil</keyword>
<evidence type="ECO:0000256" key="2">
    <source>
        <dbReference type="SAM" id="Phobius"/>
    </source>
</evidence>
<dbReference type="Proteomes" id="UP001516662">
    <property type="component" value="Unassembled WGS sequence"/>
</dbReference>
<dbReference type="SUPFAM" id="SSF52540">
    <property type="entry name" value="P-loop containing nucleoside triphosphate hydrolases"/>
    <property type="match status" value="1"/>
</dbReference>
<feature type="transmembrane region" description="Helical" evidence="2">
    <location>
        <begin position="501"/>
        <end position="520"/>
    </location>
</feature>
<dbReference type="EMBL" id="JADCLJ010000006">
    <property type="protein sequence ID" value="MBE4906758.1"/>
    <property type="molecule type" value="Genomic_DNA"/>
</dbReference>
<sequence>MRIIDLHIYGYGKLESKEYGNLSGGIQLFYGKNEAGKSTLMSFIHSILFGFPTKQQQDLRYEPKSGTRYGGKISLQTKEYGTIVIERLPGKSSGNVTVYMPDGTTMGEELLKELFQGMDKSFYQGVYSYNLQGLQGVQQMNAEKLGNYLFSAGVVGTDALVKVNERITKELESLFKPSGRKPIINQQLIDLKEKHQLFVQAQEKNQTYKKLIEGKEDLQRKMQDIEREVSKTTNEYRQLEHLLSMNDLLIERQTIQTKLISLPSSEPFPVDGLKRLEHLHSQLLPYKAQLSSLSQKKLKLENDIRNINVNVELLNREPAIREVSDNVRVYEQLQAEISEHKREIALLNEFLSSTKEQVGWTNSEEELLYLDTSISKKEEIKTVVNEFESIKQQKQFLDEQFSRTKMLLEASEEKIHDLQKQLLTKEARKHYEEILHASSTSNENLNERSKVIDLLSTTEDKIKRYSNQEKARIKNSKVLFTSFFLLLTALTIWLILNNQWIVVGAVLVVSVLTFVLLKNISMQGTSYILKDLKQEKGQLEQKLGKLNENIEAGSRDSEGIEEAQELLIKDRELNRILDIEKITLSQNERQYEKVLSEYDSWENRRFSNHERVAKVISELHLSEALSGGKLLDSYILLEELKSTFRKKKKHTEQLEAASSKVLQYEQKVKLLCEQENNHEIVSAVYTLLTRLESEKEKKGKLYHLTGKLEDIIEQTTQLQLEINYLEQECTQLYEMAEVSNEEEYRSKGKIYEQRAHLNGRLDLIESQVGPYLHLIDEEYHEDEKRVQLKFLKGNLEELKLKEKDYRHQLSEVSIRITDLEEGGTYAETFHIYEQSKSLFQQEVKKWAVHSVAKDILGKTIERYRALRLPRLLSDAEEYFRFLTEDEYNHIYSPDDQAGFIVERKDGVRFSPSELSQATAEQLYLSLRIALGNTMHPMTAYPFIVDDSFVNFDQQRTEKIIKLLQTLSSNHQILLFTCHKHIVDHFQTEDVVYL</sequence>
<proteinExistence type="predicted"/>
<feature type="coiled-coil region" evidence="1">
    <location>
        <begin position="529"/>
        <end position="556"/>
    </location>
</feature>
<protein>
    <submittedName>
        <fullName evidence="4">AAA family ATPase</fullName>
    </submittedName>
</protein>
<evidence type="ECO:0000256" key="1">
    <source>
        <dbReference type="SAM" id="Coils"/>
    </source>
</evidence>